<feature type="binding site" evidence="18">
    <location>
        <position position="119"/>
    </location>
    <ligand>
        <name>K(+)</name>
        <dbReference type="ChEBI" id="CHEBI:29103"/>
    </ligand>
</feature>
<keyword evidence="8 17" id="KW-0521">NADP</keyword>
<keyword evidence="23" id="KW-1185">Reference proteome</keyword>
<feature type="binding site" evidence="18">
    <location>
        <position position="155"/>
    </location>
    <ligand>
        <name>K(+)</name>
        <dbReference type="ChEBI" id="CHEBI:29103"/>
    </ligand>
</feature>
<dbReference type="AlphaFoldDB" id="A0A3P3FZ24"/>
<evidence type="ECO:0000256" key="17">
    <source>
        <dbReference type="HAMAP-Rule" id="MF_01965"/>
    </source>
</evidence>
<feature type="binding site" evidence="18">
    <location>
        <begin position="59"/>
        <end position="63"/>
    </location>
    <ligand>
        <name>(6S)-NADPHX</name>
        <dbReference type="ChEBI" id="CHEBI:64076"/>
    </ligand>
</feature>
<dbReference type="InterPro" id="IPR036652">
    <property type="entry name" value="YjeF_N_dom_sf"/>
</dbReference>
<comment type="similarity">
    <text evidence="17">Belongs to the NnrD/CARKD family.</text>
</comment>
<evidence type="ECO:0000256" key="18">
    <source>
        <dbReference type="HAMAP-Rule" id="MF_01966"/>
    </source>
</evidence>
<dbReference type="PANTHER" id="PTHR12592:SF0">
    <property type="entry name" value="ATP-DEPENDENT (S)-NAD(P)H-HYDRATE DEHYDRATASE"/>
    <property type="match status" value="1"/>
</dbReference>
<dbReference type="HAMAP" id="MF_01965">
    <property type="entry name" value="NADHX_dehydratase"/>
    <property type="match status" value="1"/>
</dbReference>
<dbReference type="NCBIfam" id="TIGR00196">
    <property type="entry name" value="yjeF_cterm"/>
    <property type="match status" value="1"/>
</dbReference>
<keyword evidence="7 17" id="KW-0067">ATP-binding</keyword>
<dbReference type="InterPro" id="IPR029056">
    <property type="entry name" value="Ribokinase-like"/>
</dbReference>
<dbReference type="EC" id="4.2.1.136" evidence="19"/>
<feature type="binding site" evidence="17">
    <location>
        <position position="445"/>
    </location>
    <ligand>
        <name>AMP</name>
        <dbReference type="ChEBI" id="CHEBI:456215"/>
    </ligand>
</feature>
<dbReference type="InterPro" id="IPR004443">
    <property type="entry name" value="YjeF_N_dom"/>
</dbReference>
<evidence type="ECO:0000256" key="14">
    <source>
        <dbReference type="ARBA" id="ARBA00025153"/>
    </source>
</evidence>
<comment type="cofactor">
    <cofactor evidence="18 19">
        <name>K(+)</name>
        <dbReference type="ChEBI" id="CHEBI:29103"/>
    </cofactor>
    <text evidence="18 19">Binds 1 potassium ion per subunit.</text>
</comment>
<feature type="binding site" evidence="17">
    <location>
        <position position="317"/>
    </location>
    <ligand>
        <name>(6S)-NADPHX</name>
        <dbReference type="ChEBI" id="CHEBI:64076"/>
    </ligand>
</feature>
<evidence type="ECO:0000256" key="9">
    <source>
        <dbReference type="ARBA" id="ARBA00022958"/>
    </source>
</evidence>
<dbReference type="Gene3D" id="3.40.1190.20">
    <property type="match status" value="1"/>
</dbReference>
<dbReference type="GO" id="GO:0005524">
    <property type="term" value="F:ATP binding"/>
    <property type="evidence" value="ECO:0007669"/>
    <property type="project" value="UniProtKB-UniRule"/>
</dbReference>
<evidence type="ECO:0000259" key="21">
    <source>
        <dbReference type="PROSITE" id="PS51385"/>
    </source>
</evidence>
<comment type="caution">
    <text evidence="22">The sequence shown here is derived from an EMBL/GenBank/DDBJ whole genome shotgun (WGS) entry which is preliminary data.</text>
</comment>
<evidence type="ECO:0000256" key="7">
    <source>
        <dbReference type="ARBA" id="ARBA00022840"/>
    </source>
</evidence>
<accession>A0A3P3FZ24</accession>
<feature type="domain" description="YjeF N-terminal" evidence="21">
    <location>
        <begin position="11"/>
        <end position="209"/>
    </location>
</feature>
<comment type="similarity">
    <text evidence="18">Belongs to the NnrE/AIBP family.</text>
</comment>
<keyword evidence="12 17" id="KW-0456">Lyase</keyword>
<dbReference type="Proteomes" id="UP000273786">
    <property type="component" value="Unassembled WGS sequence"/>
</dbReference>
<dbReference type="CDD" id="cd01171">
    <property type="entry name" value="YXKO-related"/>
    <property type="match status" value="1"/>
</dbReference>
<dbReference type="PROSITE" id="PS51383">
    <property type="entry name" value="YJEF_C_3"/>
    <property type="match status" value="1"/>
</dbReference>
<comment type="similarity">
    <text evidence="3 19">In the N-terminal section; belongs to the NnrE/AIBP family.</text>
</comment>
<dbReference type="HAMAP" id="MF_01966">
    <property type="entry name" value="NADHX_epimerase"/>
    <property type="match status" value="1"/>
</dbReference>
<dbReference type="Pfam" id="PF01256">
    <property type="entry name" value="Carb_kinase"/>
    <property type="match status" value="1"/>
</dbReference>
<dbReference type="GO" id="GO:0052855">
    <property type="term" value="F:ADP-dependent NAD(P)H-hydrate dehydratase activity"/>
    <property type="evidence" value="ECO:0007669"/>
    <property type="project" value="UniProtKB-UniRule"/>
</dbReference>
<dbReference type="GO" id="GO:0046872">
    <property type="term" value="F:metal ion binding"/>
    <property type="evidence" value="ECO:0007669"/>
    <property type="project" value="UniProtKB-UniRule"/>
</dbReference>
<feature type="binding site" evidence="18">
    <location>
        <position position="152"/>
    </location>
    <ligand>
        <name>(6S)-NADPHX</name>
        <dbReference type="ChEBI" id="CHEBI:64076"/>
    </ligand>
</feature>
<name>A0A3P3FZ24_9HYPH</name>
<evidence type="ECO:0000256" key="1">
    <source>
        <dbReference type="ARBA" id="ARBA00000013"/>
    </source>
</evidence>
<evidence type="ECO:0000256" key="3">
    <source>
        <dbReference type="ARBA" id="ARBA00006001"/>
    </source>
</evidence>
<evidence type="ECO:0000256" key="11">
    <source>
        <dbReference type="ARBA" id="ARBA00023235"/>
    </source>
</evidence>
<feature type="binding site" evidence="17">
    <location>
        <begin position="416"/>
        <end position="420"/>
    </location>
    <ligand>
        <name>AMP</name>
        <dbReference type="ChEBI" id="CHEBI:456215"/>
    </ligand>
</feature>
<comment type="catalytic activity">
    <reaction evidence="2 18 19">
        <text>(6R)-NADPHX = (6S)-NADPHX</text>
        <dbReference type="Rhea" id="RHEA:32227"/>
        <dbReference type="ChEBI" id="CHEBI:64076"/>
        <dbReference type="ChEBI" id="CHEBI:64077"/>
        <dbReference type="EC" id="5.1.99.6"/>
    </reaction>
</comment>
<feature type="binding site" evidence="17">
    <location>
        <position position="379"/>
    </location>
    <ligand>
        <name>(6S)-NADPHX</name>
        <dbReference type="ChEBI" id="CHEBI:64076"/>
    </ligand>
</feature>
<comment type="function">
    <text evidence="17">Catalyzes the dehydration of the S-form of NAD(P)HX at the expense of ADP, which is converted to AMP. Together with NAD(P)HX epimerase, which catalyzes the epimerization of the S- and R-forms, the enzyme allows the repair of both epimers of NAD(P)HX, a damaged form of NAD(P)H that is a result of enzymatic or heat-dependent hydration.</text>
</comment>
<keyword evidence="5 18" id="KW-0479">Metal-binding</keyword>
<comment type="function">
    <text evidence="18">Catalyzes the epimerization of the S- and R-forms of NAD(P)HX, a damaged form of NAD(P)H that is a result of enzymatic or heat-dependent hydration. This is a prerequisite for the S-specific NAD(P)H-hydrate dehydratase to allow the repair of both epimers of NAD(P)HX.</text>
</comment>
<feature type="binding site" evidence="17">
    <location>
        <position position="254"/>
    </location>
    <ligand>
        <name>(6S)-NADPHX</name>
        <dbReference type="ChEBI" id="CHEBI:64076"/>
    </ligand>
</feature>
<feature type="binding site" evidence="17">
    <location>
        <position position="446"/>
    </location>
    <ligand>
        <name>(6S)-NADPHX</name>
        <dbReference type="ChEBI" id="CHEBI:64076"/>
    </ligand>
</feature>
<dbReference type="GO" id="GO:0046496">
    <property type="term" value="P:nicotinamide nucleotide metabolic process"/>
    <property type="evidence" value="ECO:0007669"/>
    <property type="project" value="UniProtKB-UniRule"/>
</dbReference>
<evidence type="ECO:0000256" key="16">
    <source>
        <dbReference type="ARBA" id="ARBA00049209"/>
    </source>
</evidence>
<keyword evidence="9 18" id="KW-0630">Potassium</keyword>
<evidence type="ECO:0000313" key="23">
    <source>
        <dbReference type="Proteomes" id="UP000273786"/>
    </source>
</evidence>
<dbReference type="SUPFAM" id="SSF53613">
    <property type="entry name" value="Ribokinase-like"/>
    <property type="match status" value="1"/>
</dbReference>
<dbReference type="EMBL" id="RQXT01000008">
    <property type="protein sequence ID" value="RRI03804.1"/>
    <property type="molecule type" value="Genomic_DNA"/>
</dbReference>
<comment type="catalytic activity">
    <reaction evidence="1 18 19">
        <text>(6R)-NADHX = (6S)-NADHX</text>
        <dbReference type="Rhea" id="RHEA:32215"/>
        <dbReference type="ChEBI" id="CHEBI:64074"/>
        <dbReference type="ChEBI" id="CHEBI:64075"/>
        <dbReference type="EC" id="5.1.99.6"/>
    </reaction>
</comment>
<evidence type="ECO:0000313" key="22">
    <source>
        <dbReference type="EMBL" id="RRI03804.1"/>
    </source>
</evidence>
<organism evidence="22 23">
    <name type="scientific">Mesorhizobium tamadayense</name>
    <dbReference type="NCBI Taxonomy" id="425306"/>
    <lineage>
        <taxon>Bacteria</taxon>
        <taxon>Pseudomonadati</taxon>
        <taxon>Pseudomonadota</taxon>
        <taxon>Alphaproteobacteria</taxon>
        <taxon>Hyphomicrobiales</taxon>
        <taxon>Phyllobacteriaceae</taxon>
        <taxon>Mesorhizobium</taxon>
    </lineage>
</organism>
<evidence type="ECO:0000256" key="4">
    <source>
        <dbReference type="ARBA" id="ARBA00009524"/>
    </source>
</evidence>
<evidence type="ECO:0000256" key="6">
    <source>
        <dbReference type="ARBA" id="ARBA00022741"/>
    </source>
</evidence>
<evidence type="ECO:0000256" key="2">
    <source>
        <dbReference type="ARBA" id="ARBA00000909"/>
    </source>
</evidence>
<dbReference type="SUPFAM" id="SSF64153">
    <property type="entry name" value="YjeF N-terminal domain-like"/>
    <property type="match status" value="1"/>
</dbReference>
<comment type="caution">
    <text evidence="18">Lacks conserved residue(s) required for the propagation of feature annotation.</text>
</comment>
<comment type="cofactor">
    <cofactor evidence="17">
        <name>Mg(2+)</name>
        <dbReference type="ChEBI" id="CHEBI:18420"/>
    </cofactor>
</comment>
<dbReference type="EC" id="5.1.99.6" evidence="19"/>
<comment type="similarity">
    <text evidence="4 19">In the C-terminal section; belongs to the NnrD/CARKD family.</text>
</comment>
<dbReference type="GO" id="GO:0052856">
    <property type="term" value="F:NAD(P)HX epimerase activity"/>
    <property type="evidence" value="ECO:0007669"/>
    <property type="project" value="UniProtKB-UniRule"/>
</dbReference>
<evidence type="ECO:0000256" key="13">
    <source>
        <dbReference type="ARBA" id="ARBA00023268"/>
    </source>
</evidence>
<dbReference type="InterPro" id="IPR030677">
    <property type="entry name" value="Nnr"/>
</dbReference>
<dbReference type="InterPro" id="IPR017953">
    <property type="entry name" value="Carbohydrate_kinase_pred_CS"/>
</dbReference>
<dbReference type="GO" id="GO:0110051">
    <property type="term" value="P:metabolite repair"/>
    <property type="evidence" value="ECO:0007669"/>
    <property type="project" value="TreeGrafter"/>
</dbReference>
<dbReference type="PROSITE" id="PS01050">
    <property type="entry name" value="YJEF_C_2"/>
    <property type="match status" value="1"/>
</dbReference>
<keyword evidence="11 18" id="KW-0413">Isomerase</keyword>
<dbReference type="PANTHER" id="PTHR12592">
    <property type="entry name" value="ATP-DEPENDENT (S)-NAD(P)H-HYDRATE DEHYDRATASE FAMILY MEMBER"/>
    <property type="match status" value="1"/>
</dbReference>
<comment type="function">
    <text evidence="14 19">Bifunctional enzyme that catalyzes the epimerization of the S- and R-forms of NAD(P)HX and the dehydration of the S-form of NAD(P)HX at the expense of ADP, which is converted to AMP. This allows the repair of both epimers of NAD(P)HX, a damaged form of NAD(P)H that is a result of enzymatic or heat-dependent hydration.</text>
</comment>
<gene>
    <name evidence="17" type="primary">nnrD</name>
    <name evidence="18" type="synonym">nnrE</name>
    <name evidence="22" type="ORF">EH240_08835</name>
</gene>
<evidence type="ECO:0000259" key="20">
    <source>
        <dbReference type="PROSITE" id="PS51383"/>
    </source>
</evidence>
<feature type="domain" description="YjeF C-terminal" evidence="20">
    <location>
        <begin position="219"/>
        <end position="500"/>
    </location>
</feature>
<dbReference type="Pfam" id="PF03853">
    <property type="entry name" value="YjeF_N"/>
    <property type="match status" value="1"/>
</dbReference>
<keyword evidence="13" id="KW-0511">Multifunctional enzyme</keyword>
<evidence type="ECO:0000256" key="8">
    <source>
        <dbReference type="ARBA" id="ARBA00022857"/>
    </source>
</evidence>
<proteinExistence type="inferred from homology"/>
<sequence length="508" mass="51346">MRNELLSPVEMAEADRLAIAAGPLDGYGLMRRAGEAVAAAVLARYPAATRMHVLCGPGNNGGDGYVVGRLLWESGVDVAMWVSGEPRAGSDAALAAADCPLEPRPLSALAAEPGSLLVDALYGAGLSKPLSGEAARAVQIATDLGLPVVAIDLPSGVSGESGAILGSAFRAATTVTFARKKPGHLLLPGREMCGETVLADIGIGDGIIAQIAPQAFENGPALWLPAFPVPVVDAHKYKRGHTSVFSGGPSATGAARLSALAAARSGAGAVTVLSPANAMQVNAAHLTSIMLRKAEGVADLGAFLADRRPSSFVLGPGFGVGEKARDFALALLGTGQTPDTGVEGLVLDADGITSFRDEPETLFQAARGFGAPGLVMTPHEGEFGRLFPDVADDKVLSKLAKARAASARANAIIVYKGSDTVIAAPDGRAAINSNGAPWLATAGSGDVLAGIIAGLLAQGMPSFEAACAAVWIHAEAGSRFGPGLIAEDLPLAMVPVLRALAESGVAAR</sequence>
<protein>
    <recommendedName>
        <fullName evidence="19">Bifunctional NAD(P)H-hydrate repair enzyme</fullName>
    </recommendedName>
    <alternativeName>
        <fullName evidence="19">Nicotinamide nucleotide repair protein</fullName>
    </alternativeName>
    <domain>
        <recommendedName>
            <fullName evidence="19">ADP-dependent (S)-NAD(P)H-hydrate dehydratase</fullName>
            <ecNumber evidence="19">4.2.1.136</ecNumber>
        </recommendedName>
        <alternativeName>
            <fullName evidence="19">ADP-dependent NAD(P)HX dehydratase</fullName>
        </alternativeName>
    </domain>
    <domain>
        <recommendedName>
            <fullName evidence="19">NAD(P)H-hydrate epimerase</fullName>
            <ecNumber evidence="19">5.1.99.6</ecNumber>
        </recommendedName>
    </domain>
</protein>
<dbReference type="InterPro" id="IPR000631">
    <property type="entry name" value="CARKD"/>
</dbReference>
<dbReference type="RefSeq" id="WP_124997248.1">
    <property type="nucleotide sequence ID" value="NZ_RQXT01000008.1"/>
</dbReference>
<dbReference type="PROSITE" id="PS51385">
    <property type="entry name" value="YJEF_N"/>
    <property type="match status" value="1"/>
</dbReference>
<dbReference type="OrthoDB" id="9806925at2"/>
<evidence type="ECO:0000256" key="15">
    <source>
        <dbReference type="ARBA" id="ARBA00048238"/>
    </source>
</evidence>
<keyword evidence="10 17" id="KW-0520">NAD</keyword>
<evidence type="ECO:0000256" key="12">
    <source>
        <dbReference type="ARBA" id="ARBA00023239"/>
    </source>
</evidence>
<reference evidence="22 23" key="1">
    <citation type="submission" date="2018-11" db="EMBL/GenBank/DDBJ databases">
        <title>the genome of Mesorhizobium tamadayense DSM 28320.</title>
        <authorList>
            <person name="Gao J."/>
        </authorList>
    </citation>
    <scope>NUCLEOTIDE SEQUENCE [LARGE SCALE GENOMIC DNA]</scope>
    <source>
        <strain evidence="22 23">DSM 28320</strain>
    </source>
</reference>
<evidence type="ECO:0000256" key="10">
    <source>
        <dbReference type="ARBA" id="ARBA00023027"/>
    </source>
</evidence>
<comment type="catalytic activity">
    <reaction evidence="15 17 19">
        <text>(6S)-NADHX + ADP = AMP + phosphate + NADH + H(+)</text>
        <dbReference type="Rhea" id="RHEA:32223"/>
        <dbReference type="ChEBI" id="CHEBI:15378"/>
        <dbReference type="ChEBI" id="CHEBI:43474"/>
        <dbReference type="ChEBI" id="CHEBI:57945"/>
        <dbReference type="ChEBI" id="CHEBI:64074"/>
        <dbReference type="ChEBI" id="CHEBI:456215"/>
        <dbReference type="ChEBI" id="CHEBI:456216"/>
        <dbReference type="EC" id="4.2.1.136"/>
    </reaction>
</comment>
<evidence type="ECO:0000256" key="19">
    <source>
        <dbReference type="PIRNR" id="PIRNR017184"/>
    </source>
</evidence>
<keyword evidence="6 17" id="KW-0547">Nucleotide-binding</keyword>
<evidence type="ECO:0000256" key="5">
    <source>
        <dbReference type="ARBA" id="ARBA00022723"/>
    </source>
</evidence>
<dbReference type="Gene3D" id="3.40.50.10260">
    <property type="entry name" value="YjeF N-terminal domain"/>
    <property type="match status" value="1"/>
</dbReference>
<dbReference type="PIRSF" id="PIRSF017184">
    <property type="entry name" value="Nnr"/>
    <property type="match status" value="1"/>
</dbReference>
<feature type="binding site" evidence="18">
    <location>
        <begin position="123"/>
        <end position="129"/>
    </location>
    <ligand>
        <name>(6S)-NADPHX</name>
        <dbReference type="ChEBI" id="CHEBI:64076"/>
    </ligand>
</feature>
<feature type="binding site" evidence="18">
    <location>
        <position position="60"/>
    </location>
    <ligand>
        <name>K(+)</name>
        <dbReference type="ChEBI" id="CHEBI:29103"/>
    </ligand>
</feature>
<comment type="subunit">
    <text evidence="17">Homotetramer.</text>
</comment>
<comment type="catalytic activity">
    <reaction evidence="16 17 19">
        <text>(6S)-NADPHX + ADP = AMP + phosphate + NADPH + H(+)</text>
        <dbReference type="Rhea" id="RHEA:32235"/>
        <dbReference type="ChEBI" id="CHEBI:15378"/>
        <dbReference type="ChEBI" id="CHEBI:43474"/>
        <dbReference type="ChEBI" id="CHEBI:57783"/>
        <dbReference type="ChEBI" id="CHEBI:64076"/>
        <dbReference type="ChEBI" id="CHEBI:456215"/>
        <dbReference type="ChEBI" id="CHEBI:456216"/>
        <dbReference type="EC" id="4.2.1.136"/>
    </reaction>
</comment>
<dbReference type="NCBIfam" id="TIGR00197">
    <property type="entry name" value="yjeF_nterm"/>
    <property type="match status" value="1"/>
</dbReference>